<dbReference type="EMBL" id="LR589159">
    <property type="protein sequence ID" value="VTP03461.1"/>
    <property type="molecule type" value="Genomic_DNA"/>
</dbReference>
<evidence type="ECO:0000313" key="1">
    <source>
        <dbReference type="EMBL" id="VTP03461.1"/>
    </source>
</evidence>
<dbReference type="AlphaFoldDB" id="A0A653F2R8"/>
<proteinExistence type="predicted"/>
<accession>A0A653F2R8</accession>
<organism evidence="1">
    <name type="scientific">Mycobacterium riyadhense</name>
    <dbReference type="NCBI Taxonomy" id="486698"/>
    <lineage>
        <taxon>Bacteria</taxon>
        <taxon>Bacillati</taxon>
        <taxon>Actinomycetota</taxon>
        <taxon>Actinomycetes</taxon>
        <taxon>Mycobacteriales</taxon>
        <taxon>Mycobacteriaceae</taxon>
        <taxon>Mycobacterium</taxon>
    </lineage>
</organism>
<sequence>MDRFWSTNFAKTNVLRSENWQLQRARRVTVTG</sequence>
<gene>
    <name evidence="1" type="ORF">BIN_B_05052</name>
</gene>
<name>A0A653F2R8_9MYCO</name>
<protein>
    <submittedName>
        <fullName evidence="1">Uncharacterized protein</fullName>
    </submittedName>
</protein>
<reference evidence="1" key="1">
    <citation type="submission" date="2019-05" db="EMBL/GenBank/DDBJ databases">
        <authorList>
            <person name="Naeem R."/>
            <person name="Antony C."/>
            <person name="Guan Q."/>
        </authorList>
    </citation>
    <scope>NUCLEOTIDE SEQUENCE</scope>
    <source>
        <strain evidence="1">2</strain>
    </source>
</reference>